<name>A0A2U3KBS2_9FIRM</name>
<evidence type="ECO:0000313" key="1">
    <source>
        <dbReference type="EMBL" id="SPF37101.1"/>
    </source>
</evidence>
<organism evidence="1 2">
    <name type="scientific">Candidatus Desulfosporosinus infrequens</name>
    <dbReference type="NCBI Taxonomy" id="2043169"/>
    <lineage>
        <taxon>Bacteria</taxon>
        <taxon>Bacillati</taxon>
        <taxon>Bacillota</taxon>
        <taxon>Clostridia</taxon>
        <taxon>Eubacteriales</taxon>
        <taxon>Desulfitobacteriaceae</taxon>
        <taxon>Desulfosporosinus</taxon>
    </lineage>
</organism>
<dbReference type="PANTHER" id="PTHR37691:SF1">
    <property type="entry name" value="BLR3518 PROTEIN"/>
    <property type="match status" value="1"/>
</dbReference>
<sequence>MDKYKVVFHIDEQFKASLVLHNISNLITDIGGDNLNIEMVANGDAVKILLRNSNEFALMLKELEEQVVFCVCANAMRHLEIKKDDLLDFVIIVTSGVGEIVKKQVAGWAYIRP</sequence>
<dbReference type="Gene3D" id="3.40.1260.10">
    <property type="entry name" value="DsrEFH-like"/>
    <property type="match status" value="1"/>
</dbReference>
<gene>
    <name evidence="1" type="ORF">SBF1_1730003</name>
</gene>
<proteinExistence type="predicted"/>
<dbReference type="InterPro" id="IPR003787">
    <property type="entry name" value="Sulphur_relay_DsrE/F-like"/>
</dbReference>
<dbReference type="SUPFAM" id="SSF75169">
    <property type="entry name" value="DsrEFH-like"/>
    <property type="match status" value="1"/>
</dbReference>
<dbReference type="Pfam" id="PF02635">
    <property type="entry name" value="DsrE"/>
    <property type="match status" value="1"/>
</dbReference>
<accession>A0A2U3KBS2</accession>
<dbReference type="Proteomes" id="UP000238916">
    <property type="component" value="Unassembled WGS sequence"/>
</dbReference>
<protein>
    <submittedName>
        <fullName evidence="1">Uncharacterized protein</fullName>
    </submittedName>
</protein>
<dbReference type="PANTHER" id="PTHR37691">
    <property type="entry name" value="BLR3518 PROTEIN"/>
    <property type="match status" value="1"/>
</dbReference>
<dbReference type="AlphaFoldDB" id="A0A2U3KBS2"/>
<dbReference type="InterPro" id="IPR027396">
    <property type="entry name" value="DsrEFH-like"/>
</dbReference>
<dbReference type="EMBL" id="OMOF01000083">
    <property type="protein sequence ID" value="SPF37101.1"/>
    <property type="molecule type" value="Genomic_DNA"/>
</dbReference>
<evidence type="ECO:0000313" key="2">
    <source>
        <dbReference type="Proteomes" id="UP000238916"/>
    </source>
</evidence>
<reference evidence="2" key="1">
    <citation type="submission" date="2018-02" db="EMBL/GenBank/DDBJ databases">
        <authorList>
            <person name="Hausmann B."/>
        </authorList>
    </citation>
    <scope>NUCLEOTIDE SEQUENCE [LARGE SCALE GENOMIC DNA]</scope>
    <source>
        <strain evidence="2">Peat soil MAG SbF1</strain>
    </source>
</reference>